<keyword evidence="6" id="KW-1185">Reference proteome</keyword>
<dbReference type="GO" id="GO:0000976">
    <property type="term" value="F:transcription cis-regulatory region binding"/>
    <property type="evidence" value="ECO:0007669"/>
    <property type="project" value="TreeGrafter"/>
</dbReference>
<dbReference type="SUPFAM" id="SSF47413">
    <property type="entry name" value="lambda repressor-like DNA-binding domains"/>
    <property type="match status" value="1"/>
</dbReference>
<sequence>MVTVEMVAKMAGVSRGTVDRVLHHRGEVKSETAERVRQVMRELDFQPNTLGRAFSIAKKRNRIGIFLSAREPDFQEQIKQGIEDGVAYAQQHGIEAVIEVVSPDDELLYLQKIDEMIASEVQGIVLRGIESKAFDERLQILKNQGIPVFTYNQDVRPALRNCYVGIDSCRAGKCAALLMRQISPPDGYALIVGVTPQHKDSEKRIEGFLEQWGLAPKASSGYRIIYGEGYHDVAYARTRDVLNEMPNITGIFVSGAGLSGVAQAVYERGTADVQKIVGFDATQRNITYMKNGTVQFLIDQSPYQQGYKAVQLLVDYLFEGRAPDVSCYYLDAHIKNAFNC</sequence>
<evidence type="ECO:0000313" key="5">
    <source>
        <dbReference type="EMBL" id="MBC5770995.1"/>
    </source>
</evidence>
<dbReference type="SMART" id="SM00354">
    <property type="entry name" value="HTH_LACI"/>
    <property type="match status" value="1"/>
</dbReference>
<dbReference type="PROSITE" id="PS50932">
    <property type="entry name" value="HTH_LACI_2"/>
    <property type="match status" value="1"/>
</dbReference>
<dbReference type="RefSeq" id="WP_187015224.1">
    <property type="nucleotide sequence ID" value="NZ_JACOQI010000011.1"/>
</dbReference>
<accession>A0A923MJ12</accession>
<dbReference type="Pfam" id="PF13407">
    <property type="entry name" value="Peripla_BP_4"/>
    <property type="match status" value="1"/>
</dbReference>
<dbReference type="InterPro" id="IPR010982">
    <property type="entry name" value="Lambda_DNA-bd_dom_sf"/>
</dbReference>
<dbReference type="Proteomes" id="UP000620327">
    <property type="component" value="Unassembled WGS sequence"/>
</dbReference>
<dbReference type="SUPFAM" id="SSF53822">
    <property type="entry name" value="Periplasmic binding protein-like I"/>
    <property type="match status" value="1"/>
</dbReference>
<name>A0A923MJ12_9FIRM</name>
<evidence type="ECO:0000256" key="1">
    <source>
        <dbReference type="ARBA" id="ARBA00023015"/>
    </source>
</evidence>
<dbReference type="InterPro" id="IPR028082">
    <property type="entry name" value="Peripla_BP_I"/>
</dbReference>
<feature type="domain" description="HTH lacI-type" evidence="4">
    <location>
        <begin position="2"/>
        <end position="56"/>
    </location>
</feature>
<reference evidence="5" key="1">
    <citation type="submission" date="2020-08" db="EMBL/GenBank/DDBJ databases">
        <title>Genome public.</title>
        <authorList>
            <person name="Liu C."/>
            <person name="Sun Q."/>
        </authorList>
    </citation>
    <scope>NUCLEOTIDE SEQUENCE</scope>
    <source>
        <strain evidence="5">BX15</strain>
    </source>
</reference>
<keyword evidence="2" id="KW-0238">DNA-binding</keyword>
<dbReference type="Gene3D" id="3.40.50.2300">
    <property type="match status" value="2"/>
</dbReference>
<dbReference type="EMBL" id="JACOQI010000011">
    <property type="protein sequence ID" value="MBC5770995.1"/>
    <property type="molecule type" value="Genomic_DNA"/>
</dbReference>
<protein>
    <submittedName>
        <fullName evidence="5">Substrate-binding domain-containing protein</fullName>
    </submittedName>
</protein>
<evidence type="ECO:0000259" key="4">
    <source>
        <dbReference type="PROSITE" id="PS50932"/>
    </source>
</evidence>
<organism evidence="5 6">
    <name type="scientific">Dysosmobacter segnis</name>
    <dbReference type="NCBI Taxonomy" id="2763042"/>
    <lineage>
        <taxon>Bacteria</taxon>
        <taxon>Bacillati</taxon>
        <taxon>Bacillota</taxon>
        <taxon>Clostridia</taxon>
        <taxon>Eubacteriales</taxon>
        <taxon>Oscillospiraceae</taxon>
        <taxon>Dysosmobacter</taxon>
    </lineage>
</organism>
<dbReference type="AlphaFoldDB" id="A0A923MJ12"/>
<keyword evidence="1" id="KW-0805">Transcription regulation</keyword>
<dbReference type="Gene3D" id="1.10.260.40">
    <property type="entry name" value="lambda repressor-like DNA-binding domains"/>
    <property type="match status" value="1"/>
</dbReference>
<dbReference type="InterPro" id="IPR000843">
    <property type="entry name" value="HTH_LacI"/>
</dbReference>
<proteinExistence type="predicted"/>
<comment type="caution">
    <text evidence="5">The sequence shown here is derived from an EMBL/GenBank/DDBJ whole genome shotgun (WGS) entry which is preliminary data.</text>
</comment>
<gene>
    <name evidence="5" type="ORF">H8Z83_11805</name>
</gene>
<evidence type="ECO:0000256" key="3">
    <source>
        <dbReference type="ARBA" id="ARBA00023163"/>
    </source>
</evidence>
<dbReference type="GO" id="GO:0003700">
    <property type="term" value="F:DNA-binding transcription factor activity"/>
    <property type="evidence" value="ECO:0007669"/>
    <property type="project" value="TreeGrafter"/>
</dbReference>
<evidence type="ECO:0000256" key="2">
    <source>
        <dbReference type="ARBA" id="ARBA00023125"/>
    </source>
</evidence>
<dbReference type="PANTHER" id="PTHR30146:SF109">
    <property type="entry name" value="HTH-TYPE TRANSCRIPTIONAL REGULATOR GALS"/>
    <property type="match status" value="1"/>
</dbReference>
<dbReference type="PANTHER" id="PTHR30146">
    <property type="entry name" value="LACI-RELATED TRANSCRIPTIONAL REPRESSOR"/>
    <property type="match status" value="1"/>
</dbReference>
<keyword evidence="3" id="KW-0804">Transcription</keyword>
<evidence type="ECO:0000313" key="6">
    <source>
        <dbReference type="Proteomes" id="UP000620327"/>
    </source>
</evidence>
<dbReference type="InterPro" id="IPR025997">
    <property type="entry name" value="SBP_2_dom"/>
</dbReference>
<dbReference type="CDD" id="cd01392">
    <property type="entry name" value="HTH_LacI"/>
    <property type="match status" value="1"/>
</dbReference>
<dbReference type="Pfam" id="PF00356">
    <property type="entry name" value="LacI"/>
    <property type="match status" value="1"/>
</dbReference>